<evidence type="ECO:0000256" key="16">
    <source>
        <dbReference type="ARBA" id="ARBA00023170"/>
    </source>
</evidence>
<evidence type="ECO:0000259" key="22">
    <source>
        <dbReference type="PROSITE" id="PS50011"/>
    </source>
</evidence>
<dbReference type="FunFam" id="3.80.10.10:FF:000095">
    <property type="entry name" value="LRR receptor-like serine/threonine-protein kinase GSO1"/>
    <property type="match status" value="1"/>
</dbReference>
<dbReference type="AlphaFoldDB" id="A0AAD4X6W1"/>
<evidence type="ECO:0000313" key="23">
    <source>
        <dbReference type="EMBL" id="KAI3858090.1"/>
    </source>
</evidence>
<evidence type="ECO:0000256" key="2">
    <source>
        <dbReference type="ARBA" id="ARBA00008684"/>
    </source>
</evidence>
<dbReference type="InterPro" id="IPR001611">
    <property type="entry name" value="Leu-rich_rpt"/>
</dbReference>
<dbReference type="PROSITE" id="PS00107">
    <property type="entry name" value="PROTEIN_KINASE_ATP"/>
    <property type="match status" value="1"/>
</dbReference>
<keyword evidence="4" id="KW-1003">Cell membrane</keyword>
<dbReference type="SUPFAM" id="SSF52047">
    <property type="entry name" value="RNI-like"/>
    <property type="match status" value="1"/>
</dbReference>
<dbReference type="SMART" id="SM00369">
    <property type="entry name" value="LRR_TYP"/>
    <property type="match status" value="7"/>
</dbReference>
<evidence type="ECO:0000256" key="21">
    <source>
        <dbReference type="SAM" id="Phobius"/>
    </source>
</evidence>
<dbReference type="InterPro" id="IPR013210">
    <property type="entry name" value="LRR_N_plant-typ"/>
</dbReference>
<evidence type="ECO:0000256" key="14">
    <source>
        <dbReference type="ARBA" id="ARBA00022989"/>
    </source>
</evidence>
<protein>
    <recommendedName>
        <fullName evidence="3">non-specific serine/threonine protein kinase</fullName>
        <ecNumber evidence="3">2.7.11.1</ecNumber>
    </recommendedName>
</protein>
<evidence type="ECO:0000256" key="18">
    <source>
        <dbReference type="ARBA" id="ARBA00047899"/>
    </source>
</evidence>
<feature type="binding site" evidence="20">
    <location>
        <position position="832"/>
    </location>
    <ligand>
        <name>ATP</name>
        <dbReference type="ChEBI" id="CHEBI:30616"/>
    </ligand>
</feature>
<dbReference type="InterPro" id="IPR008271">
    <property type="entry name" value="Ser/Thr_kinase_AS"/>
</dbReference>
<comment type="catalytic activity">
    <reaction evidence="18">
        <text>L-threonyl-[protein] + ATP = O-phospho-L-threonyl-[protein] + ADP + H(+)</text>
        <dbReference type="Rhea" id="RHEA:46608"/>
        <dbReference type="Rhea" id="RHEA-COMP:11060"/>
        <dbReference type="Rhea" id="RHEA-COMP:11605"/>
        <dbReference type="ChEBI" id="CHEBI:15378"/>
        <dbReference type="ChEBI" id="CHEBI:30013"/>
        <dbReference type="ChEBI" id="CHEBI:30616"/>
        <dbReference type="ChEBI" id="CHEBI:61977"/>
        <dbReference type="ChEBI" id="CHEBI:456216"/>
        <dbReference type="EC" id="2.7.11.1"/>
    </reaction>
</comment>
<evidence type="ECO:0000256" key="10">
    <source>
        <dbReference type="ARBA" id="ARBA00022737"/>
    </source>
</evidence>
<dbReference type="InterPro" id="IPR032675">
    <property type="entry name" value="LRR_dom_sf"/>
</dbReference>
<evidence type="ECO:0000313" key="24">
    <source>
        <dbReference type="Proteomes" id="UP001202328"/>
    </source>
</evidence>
<evidence type="ECO:0000256" key="8">
    <source>
        <dbReference type="ARBA" id="ARBA00022692"/>
    </source>
</evidence>
<dbReference type="Pfam" id="PF00560">
    <property type="entry name" value="LRR_1"/>
    <property type="match status" value="7"/>
</dbReference>
<evidence type="ECO:0000256" key="7">
    <source>
        <dbReference type="ARBA" id="ARBA00022679"/>
    </source>
</evidence>
<keyword evidence="7" id="KW-0808">Transferase</keyword>
<dbReference type="Gene3D" id="1.10.510.10">
    <property type="entry name" value="Transferase(Phosphotransferase) domain 1"/>
    <property type="match status" value="1"/>
</dbReference>
<evidence type="ECO:0000256" key="15">
    <source>
        <dbReference type="ARBA" id="ARBA00023136"/>
    </source>
</evidence>
<dbReference type="Pfam" id="PF00069">
    <property type="entry name" value="Pkinase"/>
    <property type="match status" value="1"/>
</dbReference>
<dbReference type="Gene3D" id="3.80.10.10">
    <property type="entry name" value="Ribonuclease Inhibitor"/>
    <property type="match status" value="6"/>
</dbReference>
<dbReference type="FunFam" id="3.30.200.20:FF:000260">
    <property type="entry name" value="LRR receptor-like serine/threonine-protein kinase RPK2"/>
    <property type="match status" value="1"/>
</dbReference>
<reference evidence="23" key="1">
    <citation type="submission" date="2022-04" db="EMBL/GenBank/DDBJ databases">
        <title>A functionally conserved STORR gene fusion in Papaver species that diverged 16.8 million years ago.</title>
        <authorList>
            <person name="Catania T."/>
        </authorList>
    </citation>
    <scope>NUCLEOTIDE SEQUENCE</scope>
    <source>
        <strain evidence="23">S-188037</strain>
    </source>
</reference>
<keyword evidence="17" id="KW-0325">Glycoprotein</keyword>
<organism evidence="23 24">
    <name type="scientific">Papaver atlanticum</name>
    <dbReference type="NCBI Taxonomy" id="357466"/>
    <lineage>
        <taxon>Eukaryota</taxon>
        <taxon>Viridiplantae</taxon>
        <taxon>Streptophyta</taxon>
        <taxon>Embryophyta</taxon>
        <taxon>Tracheophyta</taxon>
        <taxon>Spermatophyta</taxon>
        <taxon>Magnoliopsida</taxon>
        <taxon>Ranunculales</taxon>
        <taxon>Papaveraceae</taxon>
        <taxon>Papaveroideae</taxon>
        <taxon>Papaver</taxon>
    </lineage>
</organism>
<comment type="catalytic activity">
    <reaction evidence="19">
        <text>L-seryl-[protein] + ATP = O-phospho-L-seryl-[protein] + ADP + H(+)</text>
        <dbReference type="Rhea" id="RHEA:17989"/>
        <dbReference type="Rhea" id="RHEA-COMP:9863"/>
        <dbReference type="Rhea" id="RHEA-COMP:11604"/>
        <dbReference type="ChEBI" id="CHEBI:15378"/>
        <dbReference type="ChEBI" id="CHEBI:29999"/>
        <dbReference type="ChEBI" id="CHEBI:30616"/>
        <dbReference type="ChEBI" id="CHEBI:83421"/>
        <dbReference type="ChEBI" id="CHEBI:456216"/>
        <dbReference type="EC" id="2.7.11.1"/>
    </reaction>
</comment>
<keyword evidence="5" id="KW-0723">Serine/threonine-protein kinase</keyword>
<dbReference type="GO" id="GO:0006950">
    <property type="term" value="P:response to stress"/>
    <property type="evidence" value="ECO:0007669"/>
    <property type="project" value="UniProtKB-ARBA"/>
</dbReference>
<dbReference type="FunFam" id="3.80.10.10:FF:000619">
    <property type="entry name" value="Putative leucine-rich repeat receptor-like protein kinase family protein"/>
    <property type="match status" value="1"/>
</dbReference>
<sequence>MASSLFIYFFYCIFFASISFPGISALNSEGKALLSLFNNSSWNSSNSTPCYWLGIQCDSKHHVISLNLSNYAISGQLGPEIGHLRYIETIDLSINFLSGRIPNELGNCSNLMYLDISSNGFTGEVPESLRNLNRLSYFSLVDNTIGGYLYLDSNNFTGLIPDSVGKAAELISLWLGYNQVSGMIPYSIGECTKLEEIVLNDNQLVGFLPDSLSSLENLTYMDVSNNNLEGRIPLGLGNCKNLNQLILSYNSLSGEIPSSLGNCSRLTVFAAVNNMLTGHIPSSLGLLSELSLLYLNENRLSGKIPPEIGNCTSLTRLFLDMNQLEGEIPAELGFLINLETLQLFTNNLSGKLPLGIWKIPTLENICVYNNSLSGELPLEITELHHLKNISLFDNQFSGVIPQTLGINSSLVEVEFTNNKFFGEIPPHICSGKQLRLLNLGLNQFEGTIPSGVGSCSTLRRLILKQNKLTGLIPDFKKNHNLSYIDISGNLINGTIPPSFGNCVNLTSINLSMNKFTGFIPQEVGNLVELQQLYLSDNYLEGPLPHEITKCINLDLLDVGFNLLNGSIPSSFQSLRQLTTLLLSENQFTGGIPDFLQGLGKLSELQFGGNKFGGYIPSSLGDLYSLEYALNLSDNGLIGEIPMELVKLSMLQRLDLSLNNLTGSLSLLGKLHSLIEVNVSYNQFTGPIPETLLKLPNSSSSSFLGNAGLCVSCHPDDGFGCMKFINFSVCDQRSNHEGLSRINIVLIGLAALLTCVLVVLILAFVFVGHRYPEKRIDMLVGEGASSLLNKMMVATENLNERFIIGRGAHGIVFKASLSADEVYALKKLEFIGKKGASVSMIREIKTVEEIRHRNLVRLEDFWLRKDYGLILYKYMQNGSLHDVLHEISPQPVLDWDVRYKIALGTAHGIEYLHYDCNPTIVHRDIKPKNILLDSDMEPHISDFGIAKLIDHSSAFVHSISVMGTVGYIPPETAFTTTTTMAMIKKWDVYSFGVVLLELITRKEALDPSLPDDTGIAKWVSSRWSSKDAIEEIVDPSLIDEIMYTAAREEVMKVMSVALQCTLKDPVERPTMRGVVKLLKDAKDNLRSKSSK</sequence>
<feature type="domain" description="Protein kinase" evidence="22">
    <location>
        <begin position="797"/>
        <end position="1084"/>
    </location>
</feature>
<evidence type="ECO:0000256" key="17">
    <source>
        <dbReference type="ARBA" id="ARBA00023180"/>
    </source>
</evidence>
<dbReference type="GO" id="GO:0005524">
    <property type="term" value="F:ATP binding"/>
    <property type="evidence" value="ECO:0007669"/>
    <property type="project" value="UniProtKB-UniRule"/>
</dbReference>
<dbReference type="SUPFAM" id="SSF56112">
    <property type="entry name" value="Protein kinase-like (PK-like)"/>
    <property type="match status" value="1"/>
</dbReference>
<keyword evidence="9" id="KW-0732">Signal</keyword>
<keyword evidence="14 21" id="KW-1133">Transmembrane helix</keyword>
<evidence type="ECO:0000256" key="5">
    <source>
        <dbReference type="ARBA" id="ARBA00022527"/>
    </source>
</evidence>
<keyword evidence="12" id="KW-0418">Kinase</keyword>
<keyword evidence="11 20" id="KW-0547">Nucleotide-binding</keyword>
<dbReference type="InterPro" id="IPR051716">
    <property type="entry name" value="Plant_RL_S/T_kinase"/>
</dbReference>
<dbReference type="InterPro" id="IPR003591">
    <property type="entry name" value="Leu-rich_rpt_typical-subtyp"/>
</dbReference>
<feature type="transmembrane region" description="Helical" evidence="21">
    <location>
        <begin position="6"/>
        <end position="26"/>
    </location>
</feature>
<dbReference type="SMART" id="SM00220">
    <property type="entry name" value="S_TKc"/>
    <property type="match status" value="1"/>
</dbReference>
<keyword evidence="13 20" id="KW-0067">ATP-binding</keyword>
<dbReference type="InterPro" id="IPR011009">
    <property type="entry name" value="Kinase-like_dom_sf"/>
</dbReference>
<evidence type="ECO:0000256" key="11">
    <source>
        <dbReference type="ARBA" id="ARBA00022741"/>
    </source>
</evidence>
<keyword evidence="6" id="KW-0433">Leucine-rich repeat</keyword>
<evidence type="ECO:0000256" key="19">
    <source>
        <dbReference type="ARBA" id="ARBA00048679"/>
    </source>
</evidence>
<keyword evidence="16" id="KW-0675">Receptor</keyword>
<dbReference type="EMBL" id="JAJJMB010014788">
    <property type="protein sequence ID" value="KAI3858090.1"/>
    <property type="molecule type" value="Genomic_DNA"/>
</dbReference>
<dbReference type="Pfam" id="PF13855">
    <property type="entry name" value="LRR_8"/>
    <property type="match status" value="1"/>
</dbReference>
<name>A0AAD4X6W1_9MAGN</name>
<dbReference type="PANTHER" id="PTHR48053">
    <property type="entry name" value="LEUCINE RICH REPEAT FAMILY PROTEIN, EXPRESSED"/>
    <property type="match status" value="1"/>
</dbReference>
<gene>
    <name evidence="23" type="ORF">MKW98_029564</name>
</gene>
<accession>A0AAD4X6W1</accession>
<keyword evidence="15 21" id="KW-0472">Membrane</keyword>
<proteinExistence type="inferred from homology"/>
<feature type="transmembrane region" description="Helical" evidence="21">
    <location>
        <begin position="741"/>
        <end position="766"/>
    </location>
</feature>
<evidence type="ECO:0000256" key="20">
    <source>
        <dbReference type="PROSITE-ProRule" id="PRU10141"/>
    </source>
</evidence>
<dbReference type="FunFam" id="1.10.510.10:FF:000569">
    <property type="entry name" value="Serine/threonine-protein kinase-like protein CCR4"/>
    <property type="match status" value="1"/>
</dbReference>
<dbReference type="Proteomes" id="UP001202328">
    <property type="component" value="Unassembled WGS sequence"/>
</dbReference>
<comment type="subcellular location">
    <subcellularLocation>
        <location evidence="1">Cell membrane</location>
        <topology evidence="1">Single-pass type I membrane protein</topology>
    </subcellularLocation>
</comment>
<evidence type="ECO:0000256" key="9">
    <source>
        <dbReference type="ARBA" id="ARBA00022729"/>
    </source>
</evidence>
<keyword evidence="24" id="KW-1185">Reference proteome</keyword>
<dbReference type="Pfam" id="PF08263">
    <property type="entry name" value="LRRNT_2"/>
    <property type="match status" value="1"/>
</dbReference>
<dbReference type="PROSITE" id="PS50011">
    <property type="entry name" value="PROTEIN_KINASE_DOM"/>
    <property type="match status" value="1"/>
</dbReference>
<dbReference type="InterPro" id="IPR000719">
    <property type="entry name" value="Prot_kinase_dom"/>
</dbReference>
<evidence type="ECO:0000256" key="12">
    <source>
        <dbReference type="ARBA" id="ARBA00022777"/>
    </source>
</evidence>
<dbReference type="FunFam" id="3.80.10.10:FF:000129">
    <property type="entry name" value="Leucine-rich repeat receptor-like kinase"/>
    <property type="match status" value="1"/>
</dbReference>
<dbReference type="PANTHER" id="PTHR48053:SF113">
    <property type="entry name" value="PROTEIN KINASE DOMAIN-CONTAINING PROTEIN"/>
    <property type="match status" value="1"/>
</dbReference>
<dbReference type="EC" id="2.7.11.1" evidence="3"/>
<evidence type="ECO:0000256" key="6">
    <source>
        <dbReference type="ARBA" id="ARBA00022614"/>
    </source>
</evidence>
<evidence type="ECO:0000256" key="3">
    <source>
        <dbReference type="ARBA" id="ARBA00012513"/>
    </source>
</evidence>
<dbReference type="GO" id="GO:0005886">
    <property type="term" value="C:plasma membrane"/>
    <property type="evidence" value="ECO:0007669"/>
    <property type="project" value="UniProtKB-SubCell"/>
</dbReference>
<dbReference type="InterPro" id="IPR017441">
    <property type="entry name" value="Protein_kinase_ATP_BS"/>
</dbReference>
<dbReference type="GO" id="GO:0004674">
    <property type="term" value="F:protein serine/threonine kinase activity"/>
    <property type="evidence" value="ECO:0007669"/>
    <property type="project" value="UniProtKB-KW"/>
</dbReference>
<keyword evidence="8 21" id="KW-0812">Transmembrane</keyword>
<keyword evidence="10" id="KW-0677">Repeat</keyword>
<dbReference type="Gene3D" id="3.30.200.20">
    <property type="entry name" value="Phosphorylase Kinase, domain 1"/>
    <property type="match status" value="1"/>
</dbReference>
<evidence type="ECO:0000256" key="13">
    <source>
        <dbReference type="ARBA" id="ARBA00022840"/>
    </source>
</evidence>
<evidence type="ECO:0000256" key="4">
    <source>
        <dbReference type="ARBA" id="ARBA00022475"/>
    </source>
</evidence>
<dbReference type="PROSITE" id="PS00108">
    <property type="entry name" value="PROTEIN_KINASE_ST"/>
    <property type="match status" value="1"/>
</dbReference>
<comment type="caution">
    <text evidence="23">The sequence shown here is derived from an EMBL/GenBank/DDBJ whole genome shotgun (WGS) entry which is preliminary data.</text>
</comment>
<dbReference type="SUPFAM" id="SSF52058">
    <property type="entry name" value="L domain-like"/>
    <property type="match status" value="2"/>
</dbReference>
<comment type="similarity">
    <text evidence="2">Belongs to the protein kinase superfamily. Ser/Thr protein kinase family.</text>
</comment>
<evidence type="ECO:0000256" key="1">
    <source>
        <dbReference type="ARBA" id="ARBA00004251"/>
    </source>
</evidence>